<feature type="compositionally biased region" description="Basic and acidic residues" evidence="1">
    <location>
        <begin position="89"/>
        <end position="100"/>
    </location>
</feature>
<feature type="region of interest" description="Disordered" evidence="1">
    <location>
        <begin position="70"/>
        <end position="100"/>
    </location>
</feature>
<gene>
    <name evidence="2" type="ORF">S03H2_33428</name>
</gene>
<accession>X1HT27</accession>
<dbReference type="AlphaFoldDB" id="X1HT27"/>
<protein>
    <submittedName>
        <fullName evidence="2">Uncharacterized protein</fullName>
    </submittedName>
</protein>
<sequence>MLPEQNTEIVPDDGAIKITLDNHCSSLEYLELKVRSAVFSWSLSIIRDRFGLVVLLPQISIHVNEPVENYHIGQNGDDDKTEVGLPDDCPNHYQEKSYIT</sequence>
<evidence type="ECO:0000256" key="1">
    <source>
        <dbReference type="SAM" id="MobiDB-lite"/>
    </source>
</evidence>
<organism evidence="2">
    <name type="scientific">marine sediment metagenome</name>
    <dbReference type="NCBI Taxonomy" id="412755"/>
    <lineage>
        <taxon>unclassified sequences</taxon>
        <taxon>metagenomes</taxon>
        <taxon>ecological metagenomes</taxon>
    </lineage>
</organism>
<reference evidence="2" key="1">
    <citation type="journal article" date="2014" name="Front. Microbiol.">
        <title>High frequency of phylogenetically diverse reductive dehalogenase-homologous genes in deep subseafloor sedimentary metagenomes.</title>
        <authorList>
            <person name="Kawai M."/>
            <person name="Futagami T."/>
            <person name="Toyoda A."/>
            <person name="Takaki Y."/>
            <person name="Nishi S."/>
            <person name="Hori S."/>
            <person name="Arai W."/>
            <person name="Tsubouchi T."/>
            <person name="Morono Y."/>
            <person name="Uchiyama I."/>
            <person name="Ito T."/>
            <person name="Fujiyama A."/>
            <person name="Inagaki F."/>
            <person name="Takami H."/>
        </authorList>
    </citation>
    <scope>NUCLEOTIDE SEQUENCE</scope>
    <source>
        <strain evidence="2">Expedition CK06-06</strain>
    </source>
</reference>
<evidence type="ECO:0000313" key="2">
    <source>
        <dbReference type="EMBL" id="GAH48433.1"/>
    </source>
</evidence>
<name>X1HT27_9ZZZZ</name>
<comment type="caution">
    <text evidence="2">The sequence shown here is derived from an EMBL/GenBank/DDBJ whole genome shotgun (WGS) entry which is preliminary data.</text>
</comment>
<dbReference type="EMBL" id="BARU01020345">
    <property type="protein sequence ID" value="GAH48433.1"/>
    <property type="molecule type" value="Genomic_DNA"/>
</dbReference>
<proteinExistence type="predicted"/>